<dbReference type="RefSeq" id="WP_024003712.1">
    <property type="nucleotide sequence ID" value="NZ_KI650979.1"/>
</dbReference>
<accession>V8QZ76</accession>
<comment type="caution">
    <text evidence="1">The sequence shown here is derived from an EMBL/GenBank/DDBJ whole genome shotgun (WGS) entry which is preliminary data.</text>
</comment>
<evidence type="ECO:0000313" key="2">
    <source>
        <dbReference type="Proteomes" id="UP000018733"/>
    </source>
</evidence>
<dbReference type="PATRIC" id="fig|1424334.3.peg.649"/>
<proteinExistence type="predicted"/>
<dbReference type="EMBL" id="AYXT01000001">
    <property type="protein sequence ID" value="ETF04703.1"/>
    <property type="molecule type" value="Genomic_DNA"/>
</dbReference>
<dbReference type="Proteomes" id="UP000018733">
    <property type="component" value="Unassembled WGS sequence"/>
</dbReference>
<evidence type="ECO:0000313" key="1">
    <source>
        <dbReference type="EMBL" id="ETF04703.1"/>
    </source>
</evidence>
<dbReference type="HOGENOM" id="CLU_3283652_0_0_4"/>
<protein>
    <submittedName>
        <fullName evidence="1">Uncharacterized protein</fullName>
    </submittedName>
</protein>
<sequence length="40" mass="4638">MTMHHHHFYSDLLDSVLDKICSAVTLLGTMKGGQRETYWD</sequence>
<dbReference type="AlphaFoldDB" id="V8QZ76"/>
<name>V8QZ76_9BURK</name>
<keyword evidence="2" id="KW-1185">Reference proteome</keyword>
<reference evidence="1 2" key="1">
    <citation type="journal article" date="2014" name="Genome Announc.">
        <title>Draft Genome Sequence of Advenella kashmirensis Strain W13003, a Polycyclic Aromatic Hydrocarbon-Degrading Bacterium.</title>
        <authorList>
            <person name="Wang X."/>
            <person name="Jin D."/>
            <person name="Zhou L."/>
            <person name="Wu L."/>
            <person name="An W."/>
            <person name="Zhao L."/>
        </authorList>
    </citation>
    <scope>NUCLEOTIDE SEQUENCE [LARGE SCALE GENOMIC DNA]</scope>
    <source>
        <strain evidence="1 2">W13003</strain>
    </source>
</reference>
<organism evidence="1 2">
    <name type="scientific">Advenella kashmirensis W13003</name>
    <dbReference type="NCBI Taxonomy" id="1424334"/>
    <lineage>
        <taxon>Bacteria</taxon>
        <taxon>Pseudomonadati</taxon>
        <taxon>Pseudomonadota</taxon>
        <taxon>Betaproteobacteria</taxon>
        <taxon>Burkholderiales</taxon>
        <taxon>Alcaligenaceae</taxon>
    </lineage>
</organism>
<gene>
    <name evidence="1" type="ORF">W822_03225</name>
</gene>